<gene>
    <name evidence="1" type="ordered locus">MTR_6g011520</name>
</gene>
<name>A0A072U6J1_MEDTR</name>
<sequence>MLVEKERLWYRVLKARYGKGGLSEGDRHASVWWKSICRVRDGVSEGVGRWFDENIRRVAGDGRDTLFWYDNWIGDILLWVKYPRLFDLAVDKECKDNGHDYWWWLLDDPAHGYSVKASYHYITTTCASSDRSRVDDIW</sequence>
<dbReference type="HOGENOM" id="CLU_1629534_0_0_1"/>
<reference evidence="2" key="3">
    <citation type="submission" date="2015-04" db="UniProtKB">
        <authorList>
            <consortium name="EnsemblPlants"/>
        </authorList>
    </citation>
    <scope>IDENTIFICATION</scope>
    <source>
        <strain evidence="2">cv. Jemalong A17</strain>
    </source>
</reference>
<evidence type="ECO:0000313" key="1">
    <source>
        <dbReference type="EMBL" id="KEH24986.1"/>
    </source>
</evidence>
<dbReference type="EnsemblPlants" id="KEH24986">
    <property type="protein sequence ID" value="KEH24986"/>
    <property type="gene ID" value="MTR_6g011520"/>
</dbReference>
<dbReference type="EMBL" id="CM001222">
    <property type="protein sequence ID" value="KEH24986.1"/>
    <property type="molecule type" value="Genomic_DNA"/>
</dbReference>
<proteinExistence type="predicted"/>
<dbReference type="PANTHER" id="PTHR36617">
    <property type="entry name" value="PROTEIN, PUTATIVE-RELATED"/>
    <property type="match status" value="1"/>
</dbReference>
<evidence type="ECO:0000313" key="2">
    <source>
        <dbReference type="EnsemblPlants" id="KEH24986"/>
    </source>
</evidence>
<keyword evidence="3" id="KW-1185">Reference proteome</keyword>
<organism evidence="1 3">
    <name type="scientific">Medicago truncatula</name>
    <name type="common">Barrel medic</name>
    <name type="synonym">Medicago tribuloides</name>
    <dbReference type="NCBI Taxonomy" id="3880"/>
    <lineage>
        <taxon>Eukaryota</taxon>
        <taxon>Viridiplantae</taxon>
        <taxon>Streptophyta</taxon>
        <taxon>Embryophyta</taxon>
        <taxon>Tracheophyta</taxon>
        <taxon>Spermatophyta</taxon>
        <taxon>Magnoliopsida</taxon>
        <taxon>eudicotyledons</taxon>
        <taxon>Gunneridae</taxon>
        <taxon>Pentapetalae</taxon>
        <taxon>rosids</taxon>
        <taxon>fabids</taxon>
        <taxon>Fabales</taxon>
        <taxon>Fabaceae</taxon>
        <taxon>Papilionoideae</taxon>
        <taxon>50 kb inversion clade</taxon>
        <taxon>NPAAA clade</taxon>
        <taxon>Hologalegina</taxon>
        <taxon>IRL clade</taxon>
        <taxon>Trifolieae</taxon>
        <taxon>Medicago</taxon>
    </lineage>
</organism>
<protein>
    <submittedName>
        <fullName evidence="1 2">Uncharacterized protein</fullName>
    </submittedName>
</protein>
<accession>A0A072U6J1</accession>
<reference evidence="1 3" key="2">
    <citation type="journal article" date="2014" name="BMC Genomics">
        <title>An improved genome release (version Mt4.0) for the model legume Medicago truncatula.</title>
        <authorList>
            <person name="Tang H."/>
            <person name="Krishnakumar V."/>
            <person name="Bidwell S."/>
            <person name="Rosen B."/>
            <person name="Chan A."/>
            <person name="Zhou S."/>
            <person name="Gentzbittel L."/>
            <person name="Childs K.L."/>
            <person name="Yandell M."/>
            <person name="Gundlach H."/>
            <person name="Mayer K.F."/>
            <person name="Schwartz D.C."/>
            <person name="Town C.D."/>
        </authorList>
    </citation>
    <scope>GENOME REANNOTATION</scope>
    <source>
        <strain evidence="1">A17</strain>
        <strain evidence="2 3">cv. Jemalong A17</strain>
    </source>
</reference>
<dbReference type="Proteomes" id="UP000002051">
    <property type="component" value="Chromosome 6"/>
</dbReference>
<dbReference type="PANTHER" id="PTHR36617:SF5">
    <property type="entry name" value="OS05G0421675 PROTEIN"/>
    <property type="match status" value="1"/>
</dbReference>
<reference evidence="1 3" key="1">
    <citation type="journal article" date="2011" name="Nature">
        <title>The Medicago genome provides insight into the evolution of rhizobial symbioses.</title>
        <authorList>
            <person name="Young N.D."/>
            <person name="Debelle F."/>
            <person name="Oldroyd G.E."/>
            <person name="Geurts R."/>
            <person name="Cannon S.B."/>
            <person name="Udvardi M.K."/>
            <person name="Benedito V.A."/>
            <person name="Mayer K.F."/>
            <person name="Gouzy J."/>
            <person name="Schoof H."/>
            <person name="Van de Peer Y."/>
            <person name="Proost S."/>
            <person name="Cook D.R."/>
            <person name="Meyers B.C."/>
            <person name="Spannagl M."/>
            <person name="Cheung F."/>
            <person name="De Mita S."/>
            <person name="Krishnakumar V."/>
            <person name="Gundlach H."/>
            <person name="Zhou S."/>
            <person name="Mudge J."/>
            <person name="Bharti A.K."/>
            <person name="Murray J.D."/>
            <person name="Naoumkina M.A."/>
            <person name="Rosen B."/>
            <person name="Silverstein K.A."/>
            <person name="Tang H."/>
            <person name="Rombauts S."/>
            <person name="Zhao P.X."/>
            <person name="Zhou P."/>
            <person name="Barbe V."/>
            <person name="Bardou P."/>
            <person name="Bechner M."/>
            <person name="Bellec A."/>
            <person name="Berger A."/>
            <person name="Berges H."/>
            <person name="Bidwell S."/>
            <person name="Bisseling T."/>
            <person name="Choisne N."/>
            <person name="Couloux A."/>
            <person name="Denny R."/>
            <person name="Deshpande S."/>
            <person name="Dai X."/>
            <person name="Doyle J.J."/>
            <person name="Dudez A.M."/>
            <person name="Farmer A.D."/>
            <person name="Fouteau S."/>
            <person name="Franken C."/>
            <person name="Gibelin C."/>
            <person name="Gish J."/>
            <person name="Goldstein S."/>
            <person name="Gonzalez A.J."/>
            <person name="Green P.J."/>
            <person name="Hallab A."/>
            <person name="Hartog M."/>
            <person name="Hua A."/>
            <person name="Humphray S.J."/>
            <person name="Jeong D.H."/>
            <person name="Jing Y."/>
            <person name="Jocker A."/>
            <person name="Kenton S.M."/>
            <person name="Kim D.J."/>
            <person name="Klee K."/>
            <person name="Lai H."/>
            <person name="Lang C."/>
            <person name="Lin S."/>
            <person name="Macmil S.L."/>
            <person name="Magdelenat G."/>
            <person name="Matthews L."/>
            <person name="McCorrison J."/>
            <person name="Monaghan E.L."/>
            <person name="Mun J.H."/>
            <person name="Najar F.Z."/>
            <person name="Nicholson C."/>
            <person name="Noirot C."/>
            <person name="O'Bleness M."/>
            <person name="Paule C.R."/>
            <person name="Poulain J."/>
            <person name="Prion F."/>
            <person name="Qin B."/>
            <person name="Qu C."/>
            <person name="Retzel E.F."/>
            <person name="Riddle C."/>
            <person name="Sallet E."/>
            <person name="Samain S."/>
            <person name="Samson N."/>
            <person name="Sanders I."/>
            <person name="Saurat O."/>
            <person name="Scarpelli C."/>
            <person name="Schiex T."/>
            <person name="Segurens B."/>
            <person name="Severin A.J."/>
            <person name="Sherrier D.J."/>
            <person name="Shi R."/>
            <person name="Sims S."/>
            <person name="Singer S.R."/>
            <person name="Sinharoy S."/>
            <person name="Sterck L."/>
            <person name="Viollet A."/>
            <person name="Wang B.B."/>
            <person name="Wang K."/>
            <person name="Wang M."/>
            <person name="Wang X."/>
            <person name="Warfsmann J."/>
            <person name="Weissenbach J."/>
            <person name="White D.D."/>
            <person name="White J.D."/>
            <person name="Wiley G.B."/>
            <person name="Wincker P."/>
            <person name="Xing Y."/>
            <person name="Yang L."/>
            <person name="Yao Z."/>
            <person name="Ying F."/>
            <person name="Zhai J."/>
            <person name="Zhou L."/>
            <person name="Zuber A."/>
            <person name="Denarie J."/>
            <person name="Dixon R.A."/>
            <person name="May G.D."/>
            <person name="Schwartz D.C."/>
            <person name="Rogers J."/>
            <person name="Quetier F."/>
            <person name="Town C.D."/>
            <person name="Roe B.A."/>
        </authorList>
    </citation>
    <scope>NUCLEOTIDE SEQUENCE [LARGE SCALE GENOMIC DNA]</scope>
    <source>
        <strain evidence="1">A17</strain>
        <strain evidence="2 3">cv. Jemalong A17</strain>
    </source>
</reference>
<dbReference type="AlphaFoldDB" id="A0A072U6J1"/>
<evidence type="ECO:0000313" key="3">
    <source>
        <dbReference type="Proteomes" id="UP000002051"/>
    </source>
</evidence>